<dbReference type="AlphaFoldDB" id="A4WSZ3"/>
<evidence type="ECO:0000313" key="2">
    <source>
        <dbReference type="EMBL" id="ABP70507.1"/>
    </source>
</evidence>
<evidence type="ECO:0000256" key="1">
    <source>
        <dbReference type="SAM" id="SignalP"/>
    </source>
</evidence>
<organism evidence="2">
    <name type="scientific">Cereibacter sphaeroides (strain ATCC 17025 / ATH 2.4.3)</name>
    <name type="common">Rhodobacter sphaeroides</name>
    <dbReference type="NCBI Taxonomy" id="349102"/>
    <lineage>
        <taxon>Bacteria</taxon>
        <taxon>Pseudomonadati</taxon>
        <taxon>Pseudomonadota</taxon>
        <taxon>Alphaproteobacteria</taxon>
        <taxon>Rhodobacterales</taxon>
        <taxon>Paracoccaceae</taxon>
        <taxon>Cereibacter</taxon>
    </lineage>
</organism>
<dbReference type="eggNOG" id="ENOG503376C">
    <property type="taxonomic scope" value="Bacteria"/>
</dbReference>
<feature type="signal peptide" evidence="1">
    <location>
        <begin position="1"/>
        <end position="24"/>
    </location>
</feature>
<dbReference type="HOGENOM" id="CLU_146058_0_0_5"/>
<name>A4WSZ3_CERS5</name>
<evidence type="ECO:0008006" key="3">
    <source>
        <dbReference type="Google" id="ProtNLM"/>
    </source>
</evidence>
<dbReference type="EMBL" id="CP000661">
    <property type="protein sequence ID" value="ABP70507.1"/>
    <property type="molecule type" value="Genomic_DNA"/>
</dbReference>
<gene>
    <name evidence="2" type="ordered locus">Rsph17025_1614</name>
</gene>
<feature type="chain" id="PRO_5002676308" description="Secreted protein" evidence="1">
    <location>
        <begin position="25"/>
        <end position="103"/>
    </location>
</feature>
<protein>
    <recommendedName>
        <fullName evidence="3">Secreted protein</fullName>
    </recommendedName>
</protein>
<sequence length="103" mass="11254" precursor="true">MQHLLRPAAVLVLVLVLVPAGAFAHDWYPFTCCSNRDCHPIAATEVTAGPTGWVIRRTGEVIGYDDERLMPTPKRAGNDFHLCTTDGKPDGKTICLFVPEFGS</sequence>
<dbReference type="STRING" id="349102.Rsph17025_1614"/>
<proteinExistence type="predicted"/>
<keyword evidence="1" id="KW-0732">Signal</keyword>
<accession>A4WSZ3</accession>
<reference evidence="2" key="1">
    <citation type="submission" date="2007-04" db="EMBL/GenBank/DDBJ databases">
        <title>Complete sequence of chromosome of Rhodobacter sphaeroides ATCC 17025.</title>
        <authorList>
            <consortium name="US DOE Joint Genome Institute"/>
            <person name="Copeland A."/>
            <person name="Lucas S."/>
            <person name="Lapidus A."/>
            <person name="Barry K."/>
            <person name="Detter J.C."/>
            <person name="Glavina del Rio T."/>
            <person name="Hammon N."/>
            <person name="Israni S."/>
            <person name="Dalin E."/>
            <person name="Tice H."/>
            <person name="Pitluck S."/>
            <person name="Chertkov O."/>
            <person name="Brettin T."/>
            <person name="Bruce D."/>
            <person name="Han C."/>
            <person name="Schmutz J."/>
            <person name="Larimer F."/>
            <person name="Land M."/>
            <person name="Hauser L."/>
            <person name="Kyrpides N."/>
            <person name="Kim E."/>
            <person name="Richardson P."/>
            <person name="Mackenzie C."/>
            <person name="Choudhary M."/>
            <person name="Donohue T.J."/>
            <person name="Kaplan S."/>
        </authorList>
    </citation>
    <scope>NUCLEOTIDE SEQUENCE [LARGE SCALE GENOMIC DNA]</scope>
    <source>
        <strain evidence="2">ATCC 17025</strain>
    </source>
</reference>
<dbReference type="BioCyc" id="RSPH349102:G1G8M-1661-MONOMER"/>
<dbReference type="KEGG" id="rsq:Rsph17025_1614"/>